<dbReference type="InterPro" id="IPR029055">
    <property type="entry name" value="Ntn_hydrolases_N"/>
</dbReference>
<dbReference type="Pfam" id="PF13537">
    <property type="entry name" value="GATase_7"/>
    <property type="match status" value="1"/>
</dbReference>
<dbReference type="PANTHER" id="PTHR43284:SF1">
    <property type="entry name" value="ASPARAGINE SYNTHETASE"/>
    <property type="match status" value="1"/>
</dbReference>
<keyword evidence="6" id="KW-0436">Ligase</keyword>
<feature type="chain" id="PRO_5030813945" description="asparagine synthase (glutamine-hydrolyzing)" evidence="4">
    <location>
        <begin position="23"/>
        <end position="654"/>
    </location>
</feature>
<evidence type="ECO:0000256" key="4">
    <source>
        <dbReference type="SAM" id="SignalP"/>
    </source>
</evidence>
<evidence type="ECO:0000256" key="2">
    <source>
        <dbReference type="ARBA" id="ARBA00012737"/>
    </source>
</evidence>
<comment type="pathway">
    <text evidence="1">Amino-acid biosynthesis; L-asparagine biosynthesis; L-asparagine from L-aspartate (L-Gln route): step 1/1.</text>
</comment>
<dbReference type="Proteomes" id="UP000544872">
    <property type="component" value="Unassembled WGS sequence"/>
</dbReference>
<dbReference type="RefSeq" id="WP_184263181.1">
    <property type="nucleotide sequence ID" value="NZ_JACIIX010000005.1"/>
</dbReference>
<dbReference type="SUPFAM" id="SSF56235">
    <property type="entry name" value="N-terminal nucleophile aminohydrolases (Ntn hydrolases)"/>
    <property type="match status" value="1"/>
</dbReference>
<evidence type="ECO:0000313" key="6">
    <source>
        <dbReference type="EMBL" id="MBB6210351.1"/>
    </source>
</evidence>
<proteinExistence type="predicted"/>
<dbReference type="PANTHER" id="PTHR43284">
    <property type="entry name" value="ASPARAGINE SYNTHETASE (GLUTAMINE-HYDROLYZING)"/>
    <property type="match status" value="1"/>
</dbReference>
<evidence type="ECO:0000256" key="3">
    <source>
        <dbReference type="ARBA" id="ARBA00048741"/>
    </source>
</evidence>
<keyword evidence="4" id="KW-0732">Signal</keyword>
<dbReference type="InterPro" id="IPR017932">
    <property type="entry name" value="GATase_2_dom"/>
</dbReference>
<feature type="domain" description="Glutamine amidotransferase type-2" evidence="5">
    <location>
        <begin position="1"/>
        <end position="224"/>
    </location>
</feature>
<dbReference type="Gene3D" id="3.60.20.10">
    <property type="entry name" value="Glutamine Phosphoribosylpyrophosphate, subunit 1, domain 1"/>
    <property type="match status" value="1"/>
</dbReference>
<accession>A0A7W9ZF57</accession>
<dbReference type="Pfam" id="PF00733">
    <property type="entry name" value="Asn_synthase"/>
    <property type="match status" value="1"/>
</dbReference>
<evidence type="ECO:0000256" key="1">
    <source>
        <dbReference type="ARBA" id="ARBA00005187"/>
    </source>
</evidence>
<evidence type="ECO:0000259" key="5">
    <source>
        <dbReference type="PROSITE" id="PS51278"/>
    </source>
</evidence>
<dbReference type="GO" id="GO:0004066">
    <property type="term" value="F:asparagine synthase (glutamine-hydrolyzing) activity"/>
    <property type="evidence" value="ECO:0007669"/>
    <property type="project" value="UniProtKB-EC"/>
</dbReference>
<comment type="caution">
    <text evidence="6">The sequence shown here is derived from an EMBL/GenBank/DDBJ whole genome shotgun (WGS) entry which is preliminary data.</text>
</comment>
<evidence type="ECO:0000313" key="7">
    <source>
        <dbReference type="Proteomes" id="UP000544872"/>
    </source>
</evidence>
<sequence length="654" mass="70691">MPVAGSAAVAGFDAAAFSHALAAAGYADTGLTAPSAAHRTTDLPDYPAHFAALSAGQMVSPPPAPWLVIALSGGLHNRESLQRSLPARRQPAPLPLTDASPDIDFAVHAVLAWGDDAPARLDGDFALMVWNRASRRLLLACDPSGSRSLFYSTPEATPGGGLLFASTLPVIRSLLMTARGGPSLPVDVPVVAEMLAFHWPTDGRTAFQGVRQVPPGGRLIWDGGTIRVDRPRAVDWDHRLDFRREEDCIGAGRALLDQAVENSLRNAGRNGHGIACHLTAGLDSAGVVATAARLRGASPLDVLTIVPAAAAVAAAPGIAATGDEWPGVQPVLHRYPSLRPHRIESSIPDGVQIRPLTESGGVPVRFWFGLHWHRSQADTLRRLGQPEVLTGNGGNMTLSWSPDFYPEECLRQGALGQLWRYASAEARRTPGSSLWKILRQQAVWPLLPPALQALWHRLTGSGRSAGPVSSGPAFSPAFPAPPVWRRNLFAALPPANRSRAQRRLIVEQALWRRCTAADFLPGTTLHDPLWSFPLLEFCMAVPDRFYGQDGKRSLARRVLADRLPAETLADAVSCTQGNDWHYHQTPRRDDIAALLERFSRSDTVSSLLDLPRLRAILDDWPATPDQRWRAKTLSALSVALGTGDFILWAENPNL</sequence>
<dbReference type="EMBL" id="JACIIX010000005">
    <property type="protein sequence ID" value="MBB6210351.1"/>
    <property type="molecule type" value="Genomic_DNA"/>
</dbReference>
<dbReference type="InterPro" id="IPR001962">
    <property type="entry name" value="Asn_synthase"/>
</dbReference>
<comment type="catalytic activity">
    <reaction evidence="3">
        <text>L-aspartate + L-glutamine + ATP + H2O = L-asparagine + L-glutamate + AMP + diphosphate + H(+)</text>
        <dbReference type="Rhea" id="RHEA:12228"/>
        <dbReference type="ChEBI" id="CHEBI:15377"/>
        <dbReference type="ChEBI" id="CHEBI:15378"/>
        <dbReference type="ChEBI" id="CHEBI:29985"/>
        <dbReference type="ChEBI" id="CHEBI:29991"/>
        <dbReference type="ChEBI" id="CHEBI:30616"/>
        <dbReference type="ChEBI" id="CHEBI:33019"/>
        <dbReference type="ChEBI" id="CHEBI:58048"/>
        <dbReference type="ChEBI" id="CHEBI:58359"/>
        <dbReference type="ChEBI" id="CHEBI:456215"/>
        <dbReference type="EC" id="6.3.5.4"/>
    </reaction>
</comment>
<dbReference type="EC" id="6.3.5.4" evidence="2"/>
<reference evidence="6 7" key="1">
    <citation type="submission" date="2020-08" db="EMBL/GenBank/DDBJ databases">
        <title>Genomic Encyclopedia of Type Strains, Phase IV (KMG-IV): sequencing the most valuable type-strain genomes for metagenomic binning, comparative biology and taxonomic classification.</title>
        <authorList>
            <person name="Goeker M."/>
        </authorList>
    </citation>
    <scope>NUCLEOTIDE SEQUENCE [LARGE SCALE GENOMIC DNA]</scope>
    <source>
        <strain evidence="6 7">DSM 11590</strain>
    </source>
</reference>
<keyword evidence="7" id="KW-1185">Reference proteome</keyword>
<dbReference type="InterPro" id="IPR051786">
    <property type="entry name" value="ASN_synthetase/amidase"/>
</dbReference>
<dbReference type="PROSITE" id="PS51278">
    <property type="entry name" value="GATASE_TYPE_2"/>
    <property type="match status" value="1"/>
</dbReference>
<feature type="signal peptide" evidence="4">
    <location>
        <begin position="1"/>
        <end position="22"/>
    </location>
</feature>
<dbReference type="GO" id="GO:0006529">
    <property type="term" value="P:asparagine biosynthetic process"/>
    <property type="evidence" value="ECO:0007669"/>
    <property type="project" value="InterPro"/>
</dbReference>
<name>A0A7W9ZF57_NOVIT</name>
<dbReference type="AlphaFoldDB" id="A0A7W9ZF57"/>
<dbReference type="SUPFAM" id="SSF52402">
    <property type="entry name" value="Adenine nucleotide alpha hydrolases-like"/>
    <property type="match status" value="1"/>
</dbReference>
<organism evidence="6 7">
    <name type="scientific">Novispirillum itersonii</name>
    <name type="common">Aquaspirillum itersonii</name>
    <dbReference type="NCBI Taxonomy" id="189"/>
    <lineage>
        <taxon>Bacteria</taxon>
        <taxon>Pseudomonadati</taxon>
        <taxon>Pseudomonadota</taxon>
        <taxon>Alphaproteobacteria</taxon>
        <taxon>Rhodospirillales</taxon>
        <taxon>Novispirillaceae</taxon>
        <taxon>Novispirillum</taxon>
    </lineage>
</organism>
<protein>
    <recommendedName>
        <fullName evidence="2">asparagine synthase (glutamine-hydrolyzing)</fullName>
        <ecNumber evidence="2">6.3.5.4</ecNumber>
    </recommendedName>
</protein>
<gene>
    <name evidence="6" type="ORF">FHS48_001766</name>
</gene>